<dbReference type="AlphaFoldDB" id="A0AAE6YHL4"/>
<gene>
    <name evidence="7" type="ORF">E4K63_03875</name>
</gene>
<evidence type="ECO:0000259" key="6">
    <source>
        <dbReference type="Pfam" id="PF13700"/>
    </source>
</evidence>
<evidence type="ECO:0000313" key="8">
    <source>
        <dbReference type="Proteomes" id="UP000502004"/>
    </source>
</evidence>
<protein>
    <submittedName>
        <fullName evidence="7">Tn3 family transposase</fullName>
    </submittedName>
</protein>
<dbReference type="KEGG" id="aii:E4K63_03875"/>
<feature type="domain" description="Tn3 transposase DDE" evidence="5">
    <location>
        <begin position="598"/>
        <end position="985"/>
    </location>
</feature>
<dbReference type="Pfam" id="PF01526">
    <property type="entry name" value="DDE_Tnp_Tn3"/>
    <property type="match status" value="1"/>
</dbReference>
<keyword evidence="4" id="KW-0233">DNA recombination</keyword>
<name>A0AAE6YHL4_9GAMM</name>
<reference evidence="7 8" key="1">
    <citation type="submission" date="2019-03" db="EMBL/GenBank/DDBJ databases">
        <title>Complete Genome Sequence of Allofrancisella inopinata Strain SYSU YG23 Isolated from Water-Cooling Systems in China.</title>
        <authorList>
            <person name="Ohrman C."/>
            <person name="Uneklint I."/>
            <person name="Sjodin A."/>
        </authorList>
    </citation>
    <scope>NUCLEOTIDE SEQUENCE [LARGE SCALE GENOMIC DNA]</scope>
    <source>
        <strain evidence="7 8">SYSU YG23</strain>
    </source>
</reference>
<feature type="domain" description="DUF4158" evidence="6">
    <location>
        <begin position="2"/>
        <end position="179"/>
    </location>
</feature>
<dbReference type="NCBIfam" id="NF033527">
    <property type="entry name" value="transpos_Tn3"/>
    <property type="match status" value="1"/>
</dbReference>
<keyword evidence="2" id="KW-0815">Transposition</keyword>
<dbReference type="GO" id="GO:0003677">
    <property type="term" value="F:DNA binding"/>
    <property type="evidence" value="ECO:0007669"/>
    <property type="project" value="UniProtKB-KW"/>
</dbReference>
<dbReference type="InterPro" id="IPR047653">
    <property type="entry name" value="Tn3-like_transpos"/>
</dbReference>
<evidence type="ECO:0000256" key="2">
    <source>
        <dbReference type="ARBA" id="ARBA00022578"/>
    </source>
</evidence>
<organism evidence="7 8">
    <name type="scientific">Allofrancisella inopinata</name>
    <dbReference type="NCBI Taxonomy" id="1085647"/>
    <lineage>
        <taxon>Bacteria</taxon>
        <taxon>Pseudomonadati</taxon>
        <taxon>Pseudomonadota</taxon>
        <taxon>Gammaproteobacteria</taxon>
        <taxon>Thiotrichales</taxon>
        <taxon>Francisellaceae</taxon>
        <taxon>Allofrancisella</taxon>
    </lineage>
</organism>
<dbReference type="GO" id="GO:0006313">
    <property type="term" value="P:DNA transposition"/>
    <property type="evidence" value="ECO:0007669"/>
    <property type="project" value="InterPro"/>
</dbReference>
<keyword evidence="8" id="KW-1185">Reference proteome</keyword>
<evidence type="ECO:0000256" key="3">
    <source>
        <dbReference type="ARBA" id="ARBA00023125"/>
    </source>
</evidence>
<accession>A0AAE6YHL4</accession>
<evidence type="ECO:0000256" key="4">
    <source>
        <dbReference type="ARBA" id="ARBA00023172"/>
    </source>
</evidence>
<proteinExistence type="inferred from homology"/>
<dbReference type="GO" id="GO:0004803">
    <property type="term" value="F:transposase activity"/>
    <property type="evidence" value="ECO:0007669"/>
    <property type="project" value="InterPro"/>
</dbReference>
<sequence>MSTIERTAYPRYSSRRKIKSQELDNFYRLNSSEIRLMKKHARSDQYRLSFAIQLKTFQNLGYFIPLDNVPDEIINYIRKTSKFHYTQKYGYKKYKGDFSKALYNHREIIRKHMNITRWGKLENNGRHINLGLKSAVKLSYEISHSMNNIPDIINAVIESMIENNYELPSFYSLNRLVRHTRHLVNNKIFQQVFNRVNAQLDNRNKITELLKCQGDSYFSLFNNLKTQPQKLTKQNVYKFIEHSKWLDSLGNSNDYLDGIAQIKIEQFAEEAKILTIDEIKKMNIAKQYTYILSLVYLSKSNSLDAIANMLCKLVATGYKHAQDELEKKADENKDNSSHIASLLKSIVERSVDIKNPNIYAKWITDLISKSGGPEHIANKCNDVILTCGSESRVFLSKVLLNNQQNMFHTLIDTIDPQSSNNNKSLTDAIKFIQKNRTATREYFDQKIDLSFTVEFWKNRILKKINGRYKMNRKELITSVLDALVKGLNSGDVYVKGARNYSDYRAGLLPWDECLKYIDDYCNHLDLPSSPDDMFDYLNKKLIEKASNVDNDYLNNPAFTIDSSGRPILKKYDAKPILESAEKLESILKSRMPEHNLLDLLSNAEYYVEWTQECTSPQGYDVKLDSPIEKFILTTLSQGTGLGVTQTAKHIRGNISPRILSRVNQKHFSVKSLNKSIVRLVNFINEFPLIKAWGTGESCAADGTLEEIHDNNMVAEHHIRYGKKGGIAYHHVADNYIALFSTFIQCGVWEAIHIIDGLMKNASEVQPRIIHADTQGQSLPVFAFAYLFGIQLMPRIRNWKELKIYRQTKDSAYKNIDSLFCDSAINWDLIKLHWKDLMQVVLSVKYGKISSSFILSKLNSYNYKNKLYKAFQELGKVLRTIYLLDFMNDIELRQKVTDTTNKAESYNKLSDWIRFGSKKLVATNNPDEMEKSIKYNQLIANSIILQNVVDMSNILYELKQEGYSYTAEDLSYLSPYLTEHIKRFGELVLDLNTIPEKVDHIRDRELF</sequence>
<evidence type="ECO:0000256" key="1">
    <source>
        <dbReference type="ARBA" id="ARBA00009402"/>
    </source>
</evidence>
<evidence type="ECO:0000313" key="7">
    <source>
        <dbReference type="EMBL" id="QIV96013.1"/>
    </source>
</evidence>
<keyword evidence="3" id="KW-0238">DNA-binding</keyword>
<dbReference type="InterPro" id="IPR025296">
    <property type="entry name" value="DUF4158"/>
</dbReference>
<comment type="similarity">
    <text evidence="1">Belongs to the transposase 7 family.</text>
</comment>
<evidence type="ECO:0000259" key="5">
    <source>
        <dbReference type="Pfam" id="PF01526"/>
    </source>
</evidence>
<dbReference type="Pfam" id="PF13700">
    <property type="entry name" value="DUF4158"/>
    <property type="match status" value="1"/>
</dbReference>
<dbReference type="RefSeq" id="WP_133942471.1">
    <property type="nucleotide sequence ID" value="NZ_CP038241.1"/>
</dbReference>
<dbReference type="EMBL" id="CP038241">
    <property type="protein sequence ID" value="QIV96013.1"/>
    <property type="molecule type" value="Genomic_DNA"/>
</dbReference>
<dbReference type="InterPro" id="IPR002513">
    <property type="entry name" value="Tn3_Tnp_DDE_dom"/>
</dbReference>
<dbReference type="Proteomes" id="UP000502004">
    <property type="component" value="Chromosome"/>
</dbReference>